<evidence type="ECO:0000313" key="7">
    <source>
        <dbReference type="EMBL" id="SAK77394.1"/>
    </source>
</evidence>
<dbReference type="AlphaFoldDB" id="A0A158C4W0"/>
<feature type="transmembrane region" description="Helical" evidence="6">
    <location>
        <begin position="118"/>
        <end position="138"/>
    </location>
</feature>
<feature type="transmembrane region" description="Helical" evidence="6">
    <location>
        <begin position="21"/>
        <end position="40"/>
    </location>
</feature>
<feature type="transmembrane region" description="Helical" evidence="6">
    <location>
        <begin position="46"/>
        <end position="67"/>
    </location>
</feature>
<feature type="transmembrane region" description="Helical" evidence="6">
    <location>
        <begin position="88"/>
        <end position="106"/>
    </location>
</feature>
<comment type="caution">
    <text evidence="7">The sequence shown here is derived from an EMBL/GenBank/DDBJ whole genome shotgun (WGS) entry which is preliminary data.</text>
</comment>
<comment type="subcellular location">
    <subcellularLocation>
        <location evidence="1">Cell membrane</location>
        <topology evidence="1">Multi-pass membrane protein</topology>
    </subcellularLocation>
</comment>
<feature type="transmembrane region" description="Helical" evidence="6">
    <location>
        <begin position="338"/>
        <end position="358"/>
    </location>
</feature>
<feature type="transmembrane region" description="Helical" evidence="6">
    <location>
        <begin position="217"/>
        <end position="234"/>
    </location>
</feature>
<dbReference type="PANTHER" id="PTHR30250:SF11">
    <property type="entry name" value="O-ANTIGEN TRANSPORTER-RELATED"/>
    <property type="match status" value="1"/>
</dbReference>
<gene>
    <name evidence="7" type="ORF">AWB82_04994</name>
</gene>
<dbReference type="GO" id="GO:0005886">
    <property type="term" value="C:plasma membrane"/>
    <property type="evidence" value="ECO:0007669"/>
    <property type="project" value="UniProtKB-SubCell"/>
</dbReference>
<evidence type="ECO:0000256" key="6">
    <source>
        <dbReference type="SAM" id="Phobius"/>
    </source>
</evidence>
<dbReference type="PANTHER" id="PTHR30250">
    <property type="entry name" value="PST FAMILY PREDICTED COLANIC ACID TRANSPORTER"/>
    <property type="match status" value="1"/>
</dbReference>
<feature type="transmembrane region" description="Helical" evidence="6">
    <location>
        <begin position="391"/>
        <end position="411"/>
    </location>
</feature>
<keyword evidence="5 6" id="KW-0472">Membrane</keyword>
<dbReference type="RefSeq" id="WP_086971991.1">
    <property type="nucleotide sequence ID" value="NZ_FCOJ02000042.1"/>
</dbReference>
<evidence type="ECO:0000256" key="2">
    <source>
        <dbReference type="ARBA" id="ARBA00022475"/>
    </source>
</evidence>
<dbReference type="InterPro" id="IPR002797">
    <property type="entry name" value="Polysacc_synth"/>
</dbReference>
<evidence type="ECO:0000313" key="8">
    <source>
        <dbReference type="Proteomes" id="UP000054596"/>
    </source>
</evidence>
<evidence type="ECO:0000256" key="5">
    <source>
        <dbReference type="ARBA" id="ARBA00023136"/>
    </source>
</evidence>
<accession>A0A158C4W0</accession>
<proteinExistence type="predicted"/>
<evidence type="ECO:0000256" key="3">
    <source>
        <dbReference type="ARBA" id="ARBA00022692"/>
    </source>
</evidence>
<feature type="transmembrane region" description="Helical" evidence="6">
    <location>
        <begin position="150"/>
        <end position="171"/>
    </location>
</feature>
<dbReference type="InterPro" id="IPR050833">
    <property type="entry name" value="Poly_Biosynth_Transport"/>
</dbReference>
<feature type="transmembrane region" description="Helical" evidence="6">
    <location>
        <begin position="365"/>
        <end position="385"/>
    </location>
</feature>
<keyword evidence="4 6" id="KW-1133">Transmembrane helix</keyword>
<feature type="transmembrane region" description="Helical" evidence="6">
    <location>
        <begin position="299"/>
        <end position="318"/>
    </location>
</feature>
<name>A0A158C4W0_9BURK</name>
<dbReference type="STRING" id="1777143.AWB82_04994"/>
<keyword evidence="8" id="KW-1185">Reference proteome</keyword>
<protein>
    <submittedName>
        <fullName evidence="7">Polysaccharide biosynthesis protein</fullName>
    </submittedName>
</protein>
<keyword evidence="2" id="KW-1003">Cell membrane</keyword>
<reference evidence="7" key="1">
    <citation type="submission" date="2016-01" db="EMBL/GenBank/DDBJ databases">
        <authorList>
            <person name="Peeters C."/>
        </authorList>
    </citation>
    <scope>NUCLEOTIDE SEQUENCE [LARGE SCALE GENOMIC DNA]</scope>
    <source>
        <strain evidence="7">LMG 29325</strain>
    </source>
</reference>
<feature type="transmembrane region" description="Helical" evidence="6">
    <location>
        <begin position="177"/>
        <end position="196"/>
    </location>
</feature>
<dbReference type="Proteomes" id="UP000054596">
    <property type="component" value="Unassembled WGS sequence"/>
</dbReference>
<organism evidence="7 8">
    <name type="scientific">Caballeronia glebae</name>
    <dbReference type="NCBI Taxonomy" id="1777143"/>
    <lineage>
        <taxon>Bacteria</taxon>
        <taxon>Pseudomonadati</taxon>
        <taxon>Pseudomonadota</taxon>
        <taxon>Betaproteobacteria</taxon>
        <taxon>Burkholderiales</taxon>
        <taxon>Burkholderiaceae</taxon>
        <taxon>Caballeronia</taxon>
    </lineage>
</organism>
<dbReference type="Pfam" id="PF01943">
    <property type="entry name" value="Polysacc_synt"/>
    <property type="match status" value="1"/>
</dbReference>
<dbReference type="EMBL" id="FCOJ02000042">
    <property type="protein sequence ID" value="SAK77394.1"/>
    <property type="molecule type" value="Genomic_DNA"/>
</dbReference>
<keyword evidence="3 6" id="KW-0812">Transmembrane</keyword>
<dbReference type="OrthoDB" id="8046861at2"/>
<evidence type="ECO:0000256" key="1">
    <source>
        <dbReference type="ARBA" id="ARBA00004651"/>
    </source>
</evidence>
<feature type="transmembrane region" description="Helical" evidence="6">
    <location>
        <begin position="254"/>
        <end position="278"/>
    </location>
</feature>
<sequence>MTLDGMFGARLMRVANVSLRGLTLASKFILLLVMAKFMTLSEVGQYGVLAATVSYALFILGLDFYTYSTREMLSVDQILWPSLLRNQAAFFAVCYATMLPVFYLALKWSDTVSERLVLWFLVLVVLEHLAQELTRLLVAMSRPVSATVLGFLRGGLWACACIAVMVVAPALRNIETVLIAWVLGSLCASCFGFACIRGLPWSVATKRPVDWRWIWRGVRICTPLLVATLAIRGISVFDRYMQGYFAGDEALGVYTFYAGVANAIQAFLDAAVFSFLYPRLVKGAKSEDRSIFDAAVSQLTRATVLTTTVLSFVALVGIKPVLTLLRKPIYAEHFGMFLWILSGVVLFSLSMIPHYVLYATRQDRAILATNLISLVVFIVAAPLLAPHLKSLAVPVALTVAFGTMYVSKLALCRKFGMRR</sequence>
<evidence type="ECO:0000256" key="4">
    <source>
        <dbReference type="ARBA" id="ARBA00022989"/>
    </source>
</evidence>